<evidence type="ECO:0000256" key="6">
    <source>
        <dbReference type="SAM" id="Phobius"/>
    </source>
</evidence>
<feature type="transmembrane region" description="Helical" evidence="6">
    <location>
        <begin position="77"/>
        <end position="96"/>
    </location>
</feature>
<name>A0A4Q2ALT2_9LACO</name>
<keyword evidence="2 5" id="KW-0547">Nucleotide-binding</keyword>
<keyword evidence="3" id="KW-0159">Chromosome partition</keyword>
<feature type="transmembrane region" description="Helical" evidence="6">
    <location>
        <begin position="45"/>
        <end position="65"/>
    </location>
</feature>
<evidence type="ECO:0000256" key="1">
    <source>
        <dbReference type="ARBA" id="ARBA00004141"/>
    </source>
</evidence>
<dbReference type="PANTHER" id="PTHR22683">
    <property type="entry name" value="SPORULATION PROTEIN RELATED"/>
    <property type="match status" value="1"/>
</dbReference>
<evidence type="ECO:0000256" key="2">
    <source>
        <dbReference type="ARBA" id="ARBA00022741"/>
    </source>
</evidence>
<feature type="transmembrane region" description="Helical" evidence="6">
    <location>
        <begin position="12"/>
        <end position="33"/>
    </location>
</feature>
<comment type="caution">
    <text evidence="8">The sequence shown here is derived from an EMBL/GenBank/DDBJ whole genome shotgun (WGS) entry which is preliminary data.</text>
</comment>
<accession>A0A4Q2ALT2</accession>
<keyword evidence="4 5" id="KW-0067">ATP-binding</keyword>
<keyword evidence="6" id="KW-0472">Membrane</keyword>
<dbReference type="PROSITE" id="PS50901">
    <property type="entry name" value="FTSK"/>
    <property type="match status" value="1"/>
</dbReference>
<dbReference type="InterPro" id="IPR050206">
    <property type="entry name" value="FtsK/SpoIIIE/SftA"/>
</dbReference>
<keyword evidence="8" id="KW-0132">Cell division</keyword>
<dbReference type="OrthoDB" id="2327240at2"/>
<feature type="domain" description="FtsK" evidence="7">
    <location>
        <begin position="530"/>
        <end position="735"/>
    </location>
</feature>
<dbReference type="GO" id="GO:0005524">
    <property type="term" value="F:ATP binding"/>
    <property type="evidence" value="ECO:0007669"/>
    <property type="project" value="UniProtKB-UniRule"/>
</dbReference>
<protein>
    <submittedName>
        <fullName evidence="8">Cell division protein FtsK</fullName>
    </submittedName>
</protein>
<evidence type="ECO:0000313" key="8">
    <source>
        <dbReference type="EMBL" id="RXV70427.1"/>
    </source>
</evidence>
<feature type="binding site" evidence="5">
    <location>
        <begin position="548"/>
        <end position="555"/>
    </location>
    <ligand>
        <name>ATP</name>
        <dbReference type="ChEBI" id="CHEBI:30616"/>
    </ligand>
</feature>
<dbReference type="InterPro" id="IPR027417">
    <property type="entry name" value="P-loop_NTPase"/>
</dbReference>
<organism evidence="8 9">
    <name type="scientific">Ligilactobacillus murinus</name>
    <dbReference type="NCBI Taxonomy" id="1622"/>
    <lineage>
        <taxon>Bacteria</taxon>
        <taxon>Bacillati</taxon>
        <taxon>Bacillota</taxon>
        <taxon>Bacilli</taxon>
        <taxon>Lactobacillales</taxon>
        <taxon>Lactobacillaceae</taxon>
        <taxon>Ligilactobacillus</taxon>
    </lineage>
</organism>
<dbReference type="GO" id="GO:0016020">
    <property type="term" value="C:membrane"/>
    <property type="evidence" value="ECO:0007669"/>
    <property type="project" value="UniProtKB-SubCell"/>
</dbReference>
<evidence type="ECO:0000313" key="9">
    <source>
        <dbReference type="Proteomes" id="UP000289316"/>
    </source>
</evidence>
<proteinExistence type="predicted"/>
<dbReference type="GO" id="GO:0007059">
    <property type="term" value="P:chromosome segregation"/>
    <property type="evidence" value="ECO:0007669"/>
    <property type="project" value="UniProtKB-KW"/>
</dbReference>
<reference evidence="8 9" key="1">
    <citation type="submission" date="2018-09" db="EMBL/GenBank/DDBJ databases">
        <title>Murine metabolic-syndrome-specific gut microbial biobank.</title>
        <authorList>
            <person name="Liu C."/>
        </authorList>
    </citation>
    <scope>NUCLEOTIDE SEQUENCE [LARGE SCALE GENOMIC DNA]</scope>
    <source>
        <strain evidence="8 9">C-30</strain>
    </source>
</reference>
<feature type="transmembrane region" description="Helical" evidence="6">
    <location>
        <begin position="117"/>
        <end position="138"/>
    </location>
</feature>
<evidence type="ECO:0000256" key="3">
    <source>
        <dbReference type="ARBA" id="ARBA00022829"/>
    </source>
</evidence>
<evidence type="ECO:0000259" key="7">
    <source>
        <dbReference type="PROSITE" id="PS50901"/>
    </source>
</evidence>
<dbReference type="AlphaFoldDB" id="A0A4Q2ALT2"/>
<keyword evidence="6" id="KW-1133">Transmembrane helix</keyword>
<dbReference type="PANTHER" id="PTHR22683:SF41">
    <property type="entry name" value="DNA TRANSLOCASE FTSK"/>
    <property type="match status" value="1"/>
</dbReference>
<dbReference type="InterPro" id="IPR002543">
    <property type="entry name" value="FtsK_dom"/>
</dbReference>
<gene>
    <name evidence="8" type="ORF">D6C19_08955</name>
</gene>
<keyword evidence="6" id="KW-0812">Transmembrane</keyword>
<dbReference type="Pfam" id="PF01580">
    <property type="entry name" value="FtsK_SpoIIIE"/>
    <property type="match status" value="1"/>
</dbReference>
<comment type="subcellular location">
    <subcellularLocation>
        <location evidence="1">Membrane</location>
        <topology evidence="1">Multi-pass membrane protein</topology>
    </subcellularLocation>
</comment>
<evidence type="ECO:0000256" key="4">
    <source>
        <dbReference type="ARBA" id="ARBA00022840"/>
    </source>
</evidence>
<dbReference type="Gene3D" id="3.40.50.300">
    <property type="entry name" value="P-loop containing nucleotide triphosphate hydrolases"/>
    <property type="match status" value="1"/>
</dbReference>
<dbReference type="SUPFAM" id="SSF52540">
    <property type="entry name" value="P-loop containing nucleoside triphosphate hydrolases"/>
    <property type="match status" value="1"/>
</dbReference>
<dbReference type="GO" id="GO:0003677">
    <property type="term" value="F:DNA binding"/>
    <property type="evidence" value="ECO:0007669"/>
    <property type="project" value="InterPro"/>
</dbReference>
<evidence type="ECO:0000256" key="5">
    <source>
        <dbReference type="PROSITE-ProRule" id="PRU00289"/>
    </source>
</evidence>
<keyword evidence="8" id="KW-0131">Cell cycle</keyword>
<dbReference type="EMBL" id="QZFR01000075">
    <property type="protein sequence ID" value="RXV70427.1"/>
    <property type="molecule type" value="Genomic_DNA"/>
</dbReference>
<dbReference type="Proteomes" id="UP000289316">
    <property type="component" value="Unassembled WGS sequence"/>
</dbReference>
<sequence length="931" mass="105038">MVLLNQLLLNFVFEWLLPASIVFGSFFMLLKSIKAAYQKTDIDRLYGLAIRLGVTIGIISIVYVALRDNGVFTKVDYYWDVLISKIPIISMFIESFKAKFGNTLSEIKAFLGNWIPIYFRAFCIVYPISITIALWSLYRRISFARGANIVLSYAVLHPFIALKYMLGYATPAFDFITSKLFVAQLKENLNDSYADALQERDERGKKFEDGAGGTAATQTKKAVALAMRYTKSKVETIGGNRNNRHAKLIIKRSREIETDNAIQNTLRGFGSRINEPFIQFQEAPTFNAKEKGFVFDSDVNYHAGAYLGGWGDIFVNPLAIENKKTNGGRGMLTTFFTSYRNTIKYLFHLTPYSMYDRIKTNAQYKYARDTSVEKAKFIARENMNLSDILPKPIDEDTGNTIAEAKKKALEIANNRINDITDALNSNKIRGVFDSVAVGGSQAIYKYTLPRDPDLPSDFNDLQEKIANMLHTPDIPIISVSAGMLSISLANQQHGSEKPINIPVDFAEMVKNREKGMKGLISGIVGVDALGKNIYAELGDTNPHMAIFGKTGSGKTVTIMNIIYSIMDAVTPDDVLIDFIDGKGNTFEFLRSDGEHPNPFVYTQPADGSGDLKYTRCKILYWENEIRRRIALFKDRNVSKLSEFNRLFPDEKLPEVLLVFDEFTEVTDKDQQLKGDDYIKYNVTDRIEYIAKMARSTGIRLLLANQTARKEKLPGKIMANITGRISLGVSERIEAEIALPDSDIRSDLISQAGEFYSIMNGIKHPEHGNSPYLSDDQMKDLNDELTRVFGKREYVVTREEIIAMAENTEVEHDNDNLPYDSPLEEELPQANTSLDDLIKLCRKYPQWAVENAENNMITTLDIFTKGTPKDLKKPKQTFRLLINELRGKVVQDEERAMVKEPRHAGNALSTVTGTEGDFSELTEAKIKEKLKV</sequence>
<dbReference type="GO" id="GO:0051301">
    <property type="term" value="P:cell division"/>
    <property type="evidence" value="ECO:0007669"/>
    <property type="project" value="UniProtKB-KW"/>
</dbReference>